<proteinExistence type="predicted"/>
<organism evidence="3 4">
    <name type="scientific">Virgisporangium ochraceum</name>
    <dbReference type="NCBI Taxonomy" id="65505"/>
    <lineage>
        <taxon>Bacteria</taxon>
        <taxon>Bacillati</taxon>
        <taxon>Actinomycetota</taxon>
        <taxon>Actinomycetes</taxon>
        <taxon>Micromonosporales</taxon>
        <taxon>Micromonosporaceae</taxon>
        <taxon>Virgisporangium</taxon>
    </lineage>
</organism>
<keyword evidence="2" id="KW-1133">Transmembrane helix</keyword>
<keyword evidence="4" id="KW-1185">Reference proteome</keyword>
<dbReference type="AlphaFoldDB" id="A0A8J3ZRW5"/>
<evidence type="ECO:0000313" key="4">
    <source>
        <dbReference type="Proteomes" id="UP000635606"/>
    </source>
</evidence>
<name>A0A8J3ZRW5_9ACTN</name>
<sequence length="55" mass="5650">MSEAPAVYHPSPFPSAEHHGARHRAGGWSGMSAVVWIVLGVAIVALAAVGVLFAL</sequence>
<accession>A0A8J3ZRW5</accession>
<keyword evidence="2" id="KW-0472">Membrane</keyword>
<dbReference type="RefSeq" id="WP_203928548.1">
    <property type="nucleotide sequence ID" value="NZ_BOPH01000043.1"/>
</dbReference>
<protein>
    <submittedName>
        <fullName evidence="3">Uncharacterized protein</fullName>
    </submittedName>
</protein>
<reference evidence="3" key="1">
    <citation type="submission" date="2021-01" db="EMBL/GenBank/DDBJ databases">
        <title>Whole genome shotgun sequence of Virgisporangium ochraceum NBRC 16418.</title>
        <authorList>
            <person name="Komaki H."/>
            <person name="Tamura T."/>
        </authorList>
    </citation>
    <scope>NUCLEOTIDE SEQUENCE</scope>
    <source>
        <strain evidence="3">NBRC 16418</strain>
    </source>
</reference>
<dbReference type="EMBL" id="BOPH01000043">
    <property type="protein sequence ID" value="GIJ68611.1"/>
    <property type="molecule type" value="Genomic_DNA"/>
</dbReference>
<comment type="caution">
    <text evidence="3">The sequence shown here is derived from an EMBL/GenBank/DDBJ whole genome shotgun (WGS) entry which is preliminary data.</text>
</comment>
<feature type="transmembrane region" description="Helical" evidence="2">
    <location>
        <begin position="33"/>
        <end position="54"/>
    </location>
</feature>
<evidence type="ECO:0000256" key="1">
    <source>
        <dbReference type="SAM" id="MobiDB-lite"/>
    </source>
</evidence>
<evidence type="ECO:0000313" key="3">
    <source>
        <dbReference type="EMBL" id="GIJ68611.1"/>
    </source>
</evidence>
<keyword evidence="2" id="KW-0812">Transmembrane</keyword>
<dbReference type="Proteomes" id="UP000635606">
    <property type="component" value="Unassembled WGS sequence"/>
</dbReference>
<evidence type="ECO:0000256" key="2">
    <source>
        <dbReference type="SAM" id="Phobius"/>
    </source>
</evidence>
<feature type="region of interest" description="Disordered" evidence="1">
    <location>
        <begin position="1"/>
        <end position="25"/>
    </location>
</feature>
<gene>
    <name evidence="3" type="ORF">Voc01_035280</name>
</gene>